<dbReference type="SUPFAM" id="SSF51126">
    <property type="entry name" value="Pectin lyase-like"/>
    <property type="match status" value="1"/>
</dbReference>
<sequence length="449" mass="47833">MIKQISVIVIMTAVIVYGKVISVPGDFGTIQEGINNSAHTDTVLVSPGVYYENINFSGKNITLASLFLTTRDTSYTSQTIINGGGAGRVVNISNGESADAKLIGFTIMNGYSSYGSGIRILSSSPVISDNIIKDNQMGWYGEGCGIYLKHSSSTIYNNKIINNDGAYYGGGIAVDSSASVEILNNIITKHTTNSGYGVAYGAGISVMSSGGIKITKNLLYTNNVDFGEGDIISIINSDAEINKCTFYNTSTSGSTMAVYESQLTMKNSIIWSDVNFQGLAIDSSHFKSSLMNISYCNFNEATEGEGNISINPKFKNLETFGLQFQSPCINSGDPVSEPDPDGTIADMGWMPFNLSGYGTVSGTVTLDEGLGTMESVWIESGDEICRPLPTGDYVLNMAPGVYNITANLSAHESQTVENITVNPDEETTGVNFHLTNNSLAGIIEVSKDG</sequence>
<dbReference type="SMART" id="SM00710">
    <property type="entry name" value="PbH1"/>
    <property type="match status" value="4"/>
</dbReference>
<organism evidence="2 3">
    <name type="scientific">Candidatus Uhrbacteria bacterium GW2011_GWF2_39_13</name>
    <dbReference type="NCBI Taxonomy" id="1618995"/>
    <lineage>
        <taxon>Bacteria</taxon>
        <taxon>Candidatus Uhriibacteriota</taxon>
    </lineage>
</organism>
<accession>A0A0G0MEK5</accession>
<dbReference type="AlphaFoldDB" id="A0A0G0MEK5"/>
<dbReference type="EMBL" id="LBWG01000052">
    <property type="protein sequence ID" value="KKR02514.1"/>
    <property type="molecule type" value="Genomic_DNA"/>
</dbReference>
<dbReference type="Gene3D" id="2.60.40.1120">
    <property type="entry name" value="Carboxypeptidase-like, regulatory domain"/>
    <property type="match status" value="1"/>
</dbReference>
<dbReference type="Proteomes" id="UP000033935">
    <property type="component" value="Unassembled WGS sequence"/>
</dbReference>
<reference evidence="2 3" key="1">
    <citation type="journal article" date="2015" name="Nature">
        <title>rRNA introns, odd ribosomes, and small enigmatic genomes across a large radiation of phyla.</title>
        <authorList>
            <person name="Brown C.T."/>
            <person name="Hug L.A."/>
            <person name="Thomas B.C."/>
            <person name="Sharon I."/>
            <person name="Castelle C.J."/>
            <person name="Singh A."/>
            <person name="Wilkins M.J."/>
            <person name="Williams K.H."/>
            <person name="Banfield J.F."/>
        </authorList>
    </citation>
    <scope>NUCLEOTIDE SEQUENCE [LARGE SCALE GENOMIC DNA]</scope>
</reference>
<dbReference type="InterPro" id="IPR011050">
    <property type="entry name" value="Pectin_lyase_fold/virulence"/>
</dbReference>
<gene>
    <name evidence="2" type="ORF">UT30_C0052G0001</name>
</gene>
<feature type="domain" description="Right handed beta helix" evidence="1">
    <location>
        <begin position="145"/>
        <end position="301"/>
    </location>
</feature>
<dbReference type="Pfam" id="PF13229">
    <property type="entry name" value="Beta_helix"/>
    <property type="match status" value="1"/>
</dbReference>
<name>A0A0G0MEK5_9BACT</name>
<dbReference type="InterPro" id="IPR039448">
    <property type="entry name" value="Beta_helix"/>
</dbReference>
<dbReference type="InterPro" id="IPR012334">
    <property type="entry name" value="Pectin_lyas_fold"/>
</dbReference>
<feature type="non-terminal residue" evidence="2">
    <location>
        <position position="449"/>
    </location>
</feature>
<protein>
    <recommendedName>
        <fullName evidence="1">Right handed beta helix domain-containing protein</fullName>
    </recommendedName>
</protein>
<dbReference type="InterPro" id="IPR006626">
    <property type="entry name" value="PbH1"/>
</dbReference>
<evidence type="ECO:0000313" key="2">
    <source>
        <dbReference type="EMBL" id="KKR02514.1"/>
    </source>
</evidence>
<dbReference type="Gene3D" id="2.160.20.10">
    <property type="entry name" value="Single-stranded right-handed beta-helix, Pectin lyase-like"/>
    <property type="match status" value="1"/>
</dbReference>
<proteinExistence type="predicted"/>
<comment type="caution">
    <text evidence="2">The sequence shown here is derived from an EMBL/GenBank/DDBJ whole genome shotgun (WGS) entry which is preliminary data.</text>
</comment>
<evidence type="ECO:0000259" key="1">
    <source>
        <dbReference type="Pfam" id="PF13229"/>
    </source>
</evidence>
<evidence type="ECO:0000313" key="3">
    <source>
        <dbReference type="Proteomes" id="UP000033935"/>
    </source>
</evidence>